<proteinExistence type="inferred from homology"/>
<keyword evidence="4 7" id="KW-0560">Oxidoreductase</keyword>
<dbReference type="InterPro" id="IPR036396">
    <property type="entry name" value="Cyt_P450_sf"/>
</dbReference>
<gene>
    <name evidence="9" type="ORF">KUM34_003045</name>
</gene>
<dbReference type="GO" id="GO:0005506">
    <property type="term" value="F:iron ion binding"/>
    <property type="evidence" value="ECO:0007669"/>
    <property type="project" value="InterPro"/>
</dbReference>
<feature type="compositionally biased region" description="Polar residues" evidence="8">
    <location>
        <begin position="44"/>
        <end position="55"/>
    </location>
</feature>
<dbReference type="InterPro" id="IPR002397">
    <property type="entry name" value="Cyt_P450_B"/>
</dbReference>
<dbReference type="PANTHER" id="PTHR46696:SF6">
    <property type="entry name" value="P450, PUTATIVE (EUROFUNG)-RELATED"/>
    <property type="match status" value="1"/>
</dbReference>
<evidence type="ECO:0000256" key="1">
    <source>
        <dbReference type="ARBA" id="ARBA00010617"/>
    </source>
</evidence>
<evidence type="ECO:0000256" key="7">
    <source>
        <dbReference type="RuleBase" id="RU000461"/>
    </source>
</evidence>
<name>A0AA46WWJ6_RHORH</name>
<keyword evidence="3 7" id="KW-0479">Metal-binding</keyword>
<evidence type="ECO:0000313" key="10">
    <source>
        <dbReference type="Proteomes" id="UP001162740"/>
    </source>
</evidence>
<dbReference type="Gene3D" id="1.10.630.10">
    <property type="entry name" value="Cytochrome P450"/>
    <property type="match status" value="1"/>
</dbReference>
<organism evidence="9 10">
    <name type="scientific">Rhodococcus rhodochrous</name>
    <dbReference type="NCBI Taxonomy" id="1829"/>
    <lineage>
        <taxon>Bacteria</taxon>
        <taxon>Bacillati</taxon>
        <taxon>Actinomycetota</taxon>
        <taxon>Actinomycetes</taxon>
        <taxon>Mycobacteriales</taxon>
        <taxon>Nocardiaceae</taxon>
        <taxon>Rhodococcus</taxon>
    </lineage>
</organism>
<evidence type="ECO:0000256" key="8">
    <source>
        <dbReference type="SAM" id="MobiDB-lite"/>
    </source>
</evidence>
<dbReference type="SUPFAM" id="SSF48264">
    <property type="entry name" value="Cytochrome P450"/>
    <property type="match status" value="1"/>
</dbReference>
<dbReference type="EMBL" id="CP083974">
    <property type="protein sequence ID" value="UZF45688.1"/>
    <property type="molecule type" value="Genomic_DNA"/>
</dbReference>
<dbReference type="InterPro" id="IPR001128">
    <property type="entry name" value="Cyt_P450"/>
</dbReference>
<evidence type="ECO:0000256" key="2">
    <source>
        <dbReference type="ARBA" id="ARBA00022617"/>
    </source>
</evidence>
<dbReference type="InterPro" id="IPR017972">
    <property type="entry name" value="Cyt_P450_CS"/>
</dbReference>
<evidence type="ECO:0000256" key="3">
    <source>
        <dbReference type="ARBA" id="ARBA00022723"/>
    </source>
</evidence>
<protein>
    <submittedName>
        <fullName evidence="9">Cytochrome P450</fullName>
    </submittedName>
</protein>
<dbReference type="PRINTS" id="PR00359">
    <property type="entry name" value="BP450"/>
</dbReference>
<evidence type="ECO:0000256" key="6">
    <source>
        <dbReference type="ARBA" id="ARBA00023033"/>
    </source>
</evidence>
<evidence type="ECO:0000256" key="4">
    <source>
        <dbReference type="ARBA" id="ARBA00023002"/>
    </source>
</evidence>
<reference evidence="9 10" key="1">
    <citation type="journal article" date="2021" name="Front. Microbiol.">
        <title>Bacterial Transformation of Aromatic Monomers in Softwood Black Liquor.</title>
        <authorList>
            <person name="Navas L.E."/>
            <person name="Dexter G."/>
            <person name="Liu J."/>
            <person name="Levy-Booth D."/>
            <person name="Cho M."/>
            <person name="Jang S.K."/>
            <person name="Mansfield S.D."/>
            <person name="Renneckar S."/>
            <person name="Mohn W.W."/>
            <person name="Eltis L.D."/>
        </authorList>
    </citation>
    <scope>NUCLEOTIDE SEQUENCE [LARGE SCALE GENOMIC DNA]</scope>
    <source>
        <strain evidence="9 10">GD02</strain>
    </source>
</reference>
<dbReference type="PROSITE" id="PS00086">
    <property type="entry name" value="CYTOCHROME_P450"/>
    <property type="match status" value="1"/>
</dbReference>
<evidence type="ECO:0000256" key="5">
    <source>
        <dbReference type="ARBA" id="ARBA00023004"/>
    </source>
</evidence>
<evidence type="ECO:0000313" key="9">
    <source>
        <dbReference type="EMBL" id="UZF45688.1"/>
    </source>
</evidence>
<dbReference type="Proteomes" id="UP001162740">
    <property type="component" value="Chromosome"/>
</dbReference>
<dbReference type="AlphaFoldDB" id="A0AA46WWJ6"/>
<dbReference type="GO" id="GO:0020037">
    <property type="term" value="F:heme binding"/>
    <property type="evidence" value="ECO:0007669"/>
    <property type="project" value="InterPro"/>
</dbReference>
<dbReference type="PANTHER" id="PTHR46696">
    <property type="entry name" value="P450, PUTATIVE (EUROFUNG)-RELATED"/>
    <property type="match status" value="1"/>
</dbReference>
<dbReference type="RefSeq" id="WP_229583522.1">
    <property type="nucleotide sequence ID" value="NZ_CP083974.1"/>
</dbReference>
<sequence length="452" mass="51160">MVDVTLHAIYGIKKQTLVFSRWPHQAEIIPPAHSGQVHSERQRGMTQEQTYTNPDAESLKGRFGRDIFNDFDIDDPKFNEHFFDALDEMVTKCPVVRSNVGNGYWLVTRQEDVRKVGQDWRTFSSAKGYMPNRPEGLPYLMPEESDPPKHTAWRKVLNPHLSPVAIAKYEDRIRADVNVLIDRFIDKGECEFISEFGAKLPGWAFFKNVLGVPVDDLDMLVEGVENGTFAPPEERAGHMAKVFDYLGKYLEIRKNEPPRGDMVDVIAAGVEYEDGQLAPWEDRVSILVDLTFGGIATTTYVMAGAIHHLATHQNDRETLVDNPDMIEQAVEEFVRVFPPVVALGRTCTRDVEVAGTQMKEGDFVLLGYSTASRDPRVVENPRKIDISRQTVLHTAFGVGQHRCIGSNLARLELRATFDEWLKRIPDFGLKPGTQPSYETGILRTMKELQLVF</sequence>
<dbReference type="Pfam" id="PF00067">
    <property type="entry name" value="p450"/>
    <property type="match status" value="1"/>
</dbReference>
<keyword evidence="6 7" id="KW-0503">Monooxygenase</keyword>
<dbReference type="GO" id="GO:0016705">
    <property type="term" value="F:oxidoreductase activity, acting on paired donors, with incorporation or reduction of molecular oxygen"/>
    <property type="evidence" value="ECO:0007669"/>
    <property type="project" value="InterPro"/>
</dbReference>
<keyword evidence="2 7" id="KW-0349">Heme</keyword>
<feature type="region of interest" description="Disordered" evidence="8">
    <location>
        <begin position="33"/>
        <end position="56"/>
    </location>
</feature>
<keyword evidence="5 7" id="KW-0408">Iron</keyword>
<comment type="similarity">
    <text evidence="1 7">Belongs to the cytochrome P450 family.</text>
</comment>
<dbReference type="GO" id="GO:0004497">
    <property type="term" value="F:monooxygenase activity"/>
    <property type="evidence" value="ECO:0007669"/>
    <property type="project" value="UniProtKB-KW"/>
</dbReference>
<dbReference type="PRINTS" id="PR00385">
    <property type="entry name" value="P450"/>
</dbReference>
<accession>A0AA46WWJ6</accession>